<feature type="compositionally biased region" description="Basic and acidic residues" evidence="16">
    <location>
        <begin position="1088"/>
        <end position="1101"/>
    </location>
</feature>
<dbReference type="InterPro" id="IPR031176">
    <property type="entry name" value="ELL/occludin"/>
</dbReference>
<feature type="transmembrane region" description="Helical" evidence="17">
    <location>
        <begin position="314"/>
        <end position="339"/>
    </location>
</feature>
<feature type="region of interest" description="Disordered" evidence="16">
    <location>
        <begin position="1088"/>
        <end position="1128"/>
    </location>
</feature>
<proteinExistence type="inferred from homology"/>
<evidence type="ECO:0000259" key="19">
    <source>
        <dbReference type="PROSITE" id="PS51980"/>
    </source>
</evidence>
<dbReference type="SUPFAM" id="SSF52540">
    <property type="entry name" value="P-loop containing nucleoside triphosphate hydrolases"/>
    <property type="match status" value="1"/>
</dbReference>
<keyword evidence="5" id="KW-0796">Tight junction</keyword>
<dbReference type="GO" id="GO:0031410">
    <property type="term" value="C:cytoplasmic vesicle"/>
    <property type="evidence" value="ECO:0007669"/>
    <property type="project" value="TreeGrafter"/>
</dbReference>
<evidence type="ECO:0000256" key="14">
    <source>
        <dbReference type="PROSITE-ProRule" id="PRU00581"/>
    </source>
</evidence>
<feature type="compositionally biased region" description="Basic residues" evidence="16">
    <location>
        <begin position="986"/>
        <end position="995"/>
    </location>
</feature>
<evidence type="ECO:0000313" key="21">
    <source>
        <dbReference type="Proteomes" id="UP000886611"/>
    </source>
</evidence>
<keyword evidence="9" id="KW-0965">Cell junction</keyword>
<evidence type="ECO:0000256" key="17">
    <source>
        <dbReference type="SAM" id="Phobius"/>
    </source>
</evidence>
<evidence type="ECO:0000256" key="3">
    <source>
        <dbReference type="ARBA" id="ARBA00009171"/>
    </source>
</evidence>
<reference evidence="20 21" key="1">
    <citation type="journal article" date="2021" name="Cell">
        <title>Tracing the genetic footprints of vertebrate landing in non-teleost ray-finned fishes.</title>
        <authorList>
            <person name="Bi X."/>
            <person name="Wang K."/>
            <person name="Yang L."/>
            <person name="Pan H."/>
            <person name="Jiang H."/>
            <person name="Wei Q."/>
            <person name="Fang M."/>
            <person name="Yu H."/>
            <person name="Zhu C."/>
            <person name="Cai Y."/>
            <person name="He Y."/>
            <person name="Gan X."/>
            <person name="Zeng H."/>
            <person name="Yu D."/>
            <person name="Zhu Y."/>
            <person name="Jiang H."/>
            <person name="Qiu Q."/>
            <person name="Yang H."/>
            <person name="Zhang Y.E."/>
            <person name="Wang W."/>
            <person name="Zhu M."/>
            <person name="He S."/>
            <person name="Zhang G."/>
        </authorList>
    </citation>
    <scope>NUCLEOTIDE SEQUENCE [LARGE SCALE GENOMIC DNA]</scope>
    <source>
        <strain evidence="20">Bchr_013</strain>
    </source>
</reference>
<feature type="region of interest" description="Disordered" evidence="16">
    <location>
        <begin position="908"/>
        <end position="1042"/>
    </location>
</feature>
<dbReference type="AlphaFoldDB" id="A0A8X7XDM3"/>
<feature type="transmembrane region" description="Helical" evidence="17">
    <location>
        <begin position="465"/>
        <end position="485"/>
    </location>
</feature>
<evidence type="ECO:0000256" key="13">
    <source>
        <dbReference type="ARBA" id="ARBA00023157"/>
    </source>
</evidence>
<feature type="region of interest" description="Disordered" evidence="16">
    <location>
        <begin position="220"/>
        <end position="270"/>
    </location>
</feature>
<evidence type="ECO:0000256" key="6">
    <source>
        <dbReference type="ARBA" id="ARBA00022475"/>
    </source>
</evidence>
<dbReference type="GO" id="GO:0070830">
    <property type="term" value="P:bicellular tight junction assembly"/>
    <property type="evidence" value="ECO:0007669"/>
    <property type="project" value="InterPro"/>
</dbReference>
<evidence type="ECO:0000256" key="15">
    <source>
        <dbReference type="PROSITE-ProRule" id="PRU01324"/>
    </source>
</evidence>
<feature type="domain" description="MARVEL" evidence="18">
    <location>
        <begin position="667"/>
        <end position="880"/>
    </location>
</feature>
<evidence type="ECO:0000256" key="1">
    <source>
        <dbReference type="ARBA" id="ARBA00004435"/>
    </source>
</evidence>
<feature type="transmembrane region" description="Helical" evidence="17">
    <location>
        <begin position="855"/>
        <end position="876"/>
    </location>
</feature>
<dbReference type="PANTHER" id="PTHR23288">
    <property type="entry name" value="OCCLUDIN AND RNA POLYMERASE II ELONGATION FACTOR ELL"/>
    <property type="match status" value="1"/>
</dbReference>
<evidence type="ECO:0000256" key="9">
    <source>
        <dbReference type="ARBA" id="ARBA00022949"/>
    </source>
</evidence>
<evidence type="ECO:0000256" key="16">
    <source>
        <dbReference type="SAM" id="MobiDB-lite"/>
    </source>
</evidence>
<dbReference type="EMBL" id="JAATIS010001241">
    <property type="protein sequence ID" value="KAG2466788.1"/>
    <property type="molecule type" value="Genomic_DNA"/>
</dbReference>
<feature type="non-terminal residue" evidence="20">
    <location>
        <position position="1128"/>
    </location>
</feature>
<feature type="compositionally biased region" description="Basic residues" evidence="16">
    <location>
        <begin position="1102"/>
        <end position="1118"/>
    </location>
</feature>
<evidence type="ECO:0000313" key="20">
    <source>
        <dbReference type="EMBL" id="KAG2466788.1"/>
    </source>
</evidence>
<dbReference type="Gene3D" id="3.40.50.300">
    <property type="entry name" value="P-loop containing nucleotide triphosphate hydrolases"/>
    <property type="match status" value="1"/>
</dbReference>
<dbReference type="GO" id="GO:0005923">
    <property type="term" value="C:bicellular tight junction"/>
    <property type="evidence" value="ECO:0007669"/>
    <property type="project" value="UniProtKB-SubCell"/>
</dbReference>
<evidence type="ECO:0000256" key="12">
    <source>
        <dbReference type="ARBA" id="ARBA00023136"/>
    </source>
</evidence>
<dbReference type="Proteomes" id="UP000886611">
    <property type="component" value="Unassembled WGS sequence"/>
</dbReference>
<sequence>IVKMFLSFKGTPGVGKTTLGKELADRTGLTFVNIGDLAKEGEFYEGFDEEYQCAILDEDRTHRGMESQTKQIFSELLGEDPYSYLALLSSRNVENAIETLTPHYFEEHKVLQMSTGRTSSGMQSGVSHDIRIDRIRGPHYDEVAVDPPVPLQETRESNCTLNSEPLPPPPLPLQPPVGAEFYPSENDEPVEALDLKPIRRFIPDSWKNFFRASKNKNQWEMPDLNNHSTSDGVQCSPPASPTPSVRNQKSVASSYQDPYGGSGGSYNSRKEREVMIPHEPYDSLDRRTYRTAMTYSEKLEAYEMKYSFMKSWPGLLRILCIFELLLGAAVFACVCAYIHKDNEWYNMFGYSQPYSYAGSSMSGGYYYSGPKTPFILVVAGLAWIVTVILLVLGMTMYYRAILLGSNWWPLTEFGLNVSLFILYLSAAIVYVNDINRGGLCYYPLFNNGINGAFCRIEGGQTAGAIFLFVTMFIYIISAIVCLKLWRHEAAKKYKKYMEQEVSEAPDGQMKPLRVVHKEFKDVEVKPEILNGHIPSGYIPKPLVMPDYIAKYPTIHTTEERDRYKAVFNDQYSEYKELHAEVQTMSKKITELDAMVKKLPHFSENQMPGGSWVYAFSKALLVDQRLHLDFNNSNYAPSRDVYGVPVGSQPAYSYYPDDEVQDFHKWTSPPGIIKILCVIIVVMCVGIFACVASTLAWDIDMGYGLTGTGVGYSGFGSGSMSNNYGSYGGYGGYGFGQGIGGNYTDPRAAKGFIIAMAAICFIAFMAIFVIMVSRSSMARSRKFYLIVIIVASILAVLIFIATIVYLLAVNPVAQSAGSAFYNYVVGLCSQFNTPMMSGVFLNQYLYHYCVVEPQEAIAIVLGFLCILAMALIIFFAVKTRRKINKYGKMNIVWEKQPVPFEGAPDVEQWVNNVSPPSGEMSPEYPEKVNGTVSEMGDDPKEYLKPSYSNPHLSPPHESTIPLMNFPPPQSMYSSSSVGTNQPAQQKPPKRKKPGRGKRPDMQDCDADYTTGAESAEELEDEDWDSIYPPISTDEQRQQYKKEFDSDLQEYKKIQSEMENINSKLAELDSQLDSLQEGTREYRAVAEEYNNLKDSKKSPDYQKKKQRCRHLKGKLSHIKQKVGNYDSHKS</sequence>
<keyword evidence="13" id="KW-1015">Disulfide bond</keyword>
<protein>
    <recommendedName>
        <fullName evidence="4">Occludin</fullName>
    </recommendedName>
</protein>
<feature type="compositionally biased region" description="Basic and acidic residues" evidence="16">
    <location>
        <begin position="1032"/>
        <end position="1042"/>
    </location>
</feature>
<dbReference type="InterPro" id="IPR008253">
    <property type="entry name" value="Marvel"/>
</dbReference>
<keyword evidence="10 17" id="KW-1133">Transmembrane helix</keyword>
<gene>
    <name evidence="20" type="primary">Marveld2_0</name>
    <name evidence="20" type="ORF">GTO96_0020767</name>
</gene>
<dbReference type="GO" id="GO:0016324">
    <property type="term" value="C:apical plasma membrane"/>
    <property type="evidence" value="ECO:0007669"/>
    <property type="project" value="TreeGrafter"/>
</dbReference>
<feature type="domain" description="OCEL" evidence="19">
    <location>
        <begin position="1020"/>
        <end position="1128"/>
    </location>
</feature>
<dbReference type="Gene3D" id="6.10.140.340">
    <property type="match status" value="2"/>
</dbReference>
<dbReference type="PANTHER" id="PTHR23288:SF4">
    <property type="entry name" value="OCCLUDIN"/>
    <property type="match status" value="1"/>
</dbReference>
<feature type="non-terminal residue" evidence="20">
    <location>
        <position position="1"/>
    </location>
</feature>
<accession>A0A8X7XDM3</accession>
<dbReference type="Pfam" id="PF13238">
    <property type="entry name" value="AAA_18"/>
    <property type="match status" value="1"/>
</dbReference>
<feature type="transmembrane region" description="Helical" evidence="17">
    <location>
        <begin position="782"/>
        <end position="807"/>
    </location>
</feature>
<comment type="caution">
    <text evidence="20">The sequence shown here is derived from an EMBL/GenBank/DDBJ whole genome shotgun (WGS) entry which is preliminary data.</text>
</comment>
<evidence type="ECO:0000259" key="18">
    <source>
        <dbReference type="PROSITE" id="PS51225"/>
    </source>
</evidence>
<dbReference type="InterPro" id="IPR002958">
    <property type="entry name" value="Occludin"/>
</dbReference>
<feature type="compositionally biased region" description="Acidic residues" evidence="16">
    <location>
        <begin position="1013"/>
        <end position="1023"/>
    </location>
</feature>
<dbReference type="SUPFAM" id="SSF144292">
    <property type="entry name" value="occludin/ELL-like"/>
    <property type="match status" value="2"/>
</dbReference>
<evidence type="ECO:0000256" key="5">
    <source>
        <dbReference type="ARBA" id="ARBA00022427"/>
    </source>
</evidence>
<comment type="subcellular location">
    <subcellularLocation>
        <location evidence="1">Cell junction</location>
        <location evidence="1">Tight junction</location>
    </subcellularLocation>
    <subcellularLocation>
        <location evidence="2">Cell membrane</location>
        <topology evidence="2">Multi-pass membrane protein</topology>
    </subcellularLocation>
</comment>
<keyword evidence="6" id="KW-1003">Cell membrane</keyword>
<evidence type="ECO:0000256" key="10">
    <source>
        <dbReference type="ARBA" id="ARBA00022989"/>
    </source>
</evidence>
<evidence type="ECO:0000256" key="11">
    <source>
        <dbReference type="ARBA" id="ARBA00023054"/>
    </source>
</evidence>
<dbReference type="Pfam" id="PF07303">
    <property type="entry name" value="Occludin_ELL"/>
    <property type="match status" value="2"/>
</dbReference>
<feature type="domain" description="OCEL" evidence="19">
    <location>
        <begin position="545"/>
        <end position="663"/>
    </location>
</feature>
<feature type="domain" description="MARVEL" evidence="18">
    <location>
        <begin position="311"/>
        <end position="486"/>
    </location>
</feature>
<evidence type="ECO:0000256" key="2">
    <source>
        <dbReference type="ARBA" id="ARBA00004651"/>
    </source>
</evidence>
<feature type="transmembrane region" description="Helical" evidence="17">
    <location>
        <begin position="410"/>
        <end position="431"/>
    </location>
</feature>
<feature type="compositionally biased region" description="Polar residues" evidence="16">
    <location>
        <begin position="242"/>
        <end position="256"/>
    </location>
</feature>
<name>A0A8X7XDM3_POLSE</name>
<evidence type="ECO:0000256" key="4">
    <source>
        <dbReference type="ARBA" id="ARBA00016772"/>
    </source>
</evidence>
<keyword evidence="7" id="KW-0597">Phosphoprotein</keyword>
<keyword evidence="11" id="KW-0175">Coiled coil</keyword>
<feature type="transmembrane region" description="Helical" evidence="17">
    <location>
        <begin position="751"/>
        <end position="770"/>
    </location>
</feature>
<feature type="transmembrane region" description="Helical" evidence="17">
    <location>
        <begin position="374"/>
        <end position="398"/>
    </location>
</feature>
<comment type="similarity">
    <text evidence="3 15">Belongs to the ELL/occludin family.</text>
</comment>
<dbReference type="PRINTS" id="PR01258">
    <property type="entry name" value="OCCLUDIN"/>
</dbReference>
<dbReference type="InterPro" id="IPR027417">
    <property type="entry name" value="P-loop_NTPase"/>
</dbReference>
<dbReference type="PROSITE" id="PS51225">
    <property type="entry name" value="MARVEL"/>
    <property type="match status" value="2"/>
</dbReference>
<keyword evidence="21" id="KW-1185">Reference proteome</keyword>
<dbReference type="PROSITE" id="PS51980">
    <property type="entry name" value="OCEL"/>
    <property type="match status" value="2"/>
</dbReference>
<feature type="compositionally biased region" description="Polar residues" evidence="16">
    <location>
        <begin position="969"/>
        <end position="979"/>
    </location>
</feature>
<keyword evidence="8 14" id="KW-0812">Transmembrane</keyword>
<dbReference type="InterPro" id="IPR010844">
    <property type="entry name" value="Occludin_ELL"/>
</dbReference>
<dbReference type="Pfam" id="PF01284">
    <property type="entry name" value="MARVEL"/>
    <property type="match status" value="2"/>
</dbReference>
<evidence type="ECO:0000256" key="7">
    <source>
        <dbReference type="ARBA" id="ARBA00022553"/>
    </source>
</evidence>
<keyword evidence="12 14" id="KW-0472">Membrane</keyword>
<organism evidence="20 21">
    <name type="scientific">Polypterus senegalus</name>
    <name type="common">Senegal bichir</name>
    <dbReference type="NCBI Taxonomy" id="55291"/>
    <lineage>
        <taxon>Eukaryota</taxon>
        <taxon>Metazoa</taxon>
        <taxon>Chordata</taxon>
        <taxon>Craniata</taxon>
        <taxon>Vertebrata</taxon>
        <taxon>Euteleostomi</taxon>
        <taxon>Actinopterygii</taxon>
        <taxon>Polypteriformes</taxon>
        <taxon>Polypteridae</taxon>
        <taxon>Polypterus</taxon>
    </lineage>
</organism>
<evidence type="ECO:0000256" key="8">
    <source>
        <dbReference type="ARBA" id="ARBA00022692"/>
    </source>
</evidence>
<feature type="transmembrane region" description="Helical" evidence="17">
    <location>
        <begin position="674"/>
        <end position="696"/>
    </location>
</feature>